<dbReference type="InterPro" id="IPR051125">
    <property type="entry name" value="ABC-4/HrtB_transporter"/>
</dbReference>
<keyword evidence="5 7" id="KW-1133">Transmembrane helix</keyword>
<dbReference type="Pfam" id="PF02687">
    <property type="entry name" value="FtsX"/>
    <property type="match status" value="1"/>
</dbReference>
<dbReference type="EMBL" id="CP009248">
    <property type="protein sequence ID" value="APT90225.1"/>
    <property type="molecule type" value="Genomic_DNA"/>
</dbReference>
<evidence type="ECO:0000259" key="8">
    <source>
        <dbReference type="Pfam" id="PF02687"/>
    </source>
</evidence>
<comment type="subcellular location">
    <subcellularLocation>
        <location evidence="1">Cell membrane</location>
        <topology evidence="1">Multi-pass membrane protein</topology>
    </subcellularLocation>
</comment>
<feature type="transmembrane region" description="Helical" evidence="7">
    <location>
        <begin position="17"/>
        <end position="40"/>
    </location>
</feature>
<protein>
    <recommendedName>
        <fullName evidence="8">ABC3 transporter permease C-terminal domain-containing protein</fullName>
    </recommendedName>
</protein>
<keyword evidence="10" id="KW-1185">Reference proteome</keyword>
<dbReference type="GO" id="GO:0005886">
    <property type="term" value="C:plasma membrane"/>
    <property type="evidence" value="ECO:0007669"/>
    <property type="project" value="UniProtKB-SubCell"/>
</dbReference>
<keyword evidence="3" id="KW-1003">Cell membrane</keyword>
<evidence type="ECO:0000256" key="7">
    <source>
        <dbReference type="SAM" id="Phobius"/>
    </source>
</evidence>
<feature type="transmembrane region" description="Helical" evidence="7">
    <location>
        <begin position="291"/>
        <end position="310"/>
    </location>
</feature>
<name>A0A1L7CWH2_9CORY</name>
<dbReference type="PANTHER" id="PTHR43738">
    <property type="entry name" value="ABC TRANSPORTER, MEMBRANE PROTEIN"/>
    <property type="match status" value="1"/>
</dbReference>
<reference evidence="9 10" key="1">
    <citation type="submission" date="2014-08" db="EMBL/GenBank/DDBJ databases">
        <title>Complete genome sequence of Corynebacterium sphenisci CECT 5990(T) (=DSM 44792(T)), isolated from healthy wild penguins.</title>
        <authorList>
            <person name="Ruckert C."/>
            <person name="Albersmeier A."/>
            <person name="Winkler A."/>
            <person name="Kalinowski J."/>
        </authorList>
    </citation>
    <scope>NUCLEOTIDE SEQUENCE [LARGE SCALE GENOMIC DNA]</scope>
    <source>
        <strain evidence="9 10">DSM 44792</strain>
    </source>
</reference>
<evidence type="ECO:0000256" key="2">
    <source>
        <dbReference type="ARBA" id="ARBA00022448"/>
    </source>
</evidence>
<dbReference type="RefSeq" id="WP_075691446.1">
    <property type="nucleotide sequence ID" value="NZ_CP009248.1"/>
</dbReference>
<evidence type="ECO:0000256" key="1">
    <source>
        <dbReference type="ARBA" id="ARBA00004651"/>
    </source>
</evidence>
<dbReference type="Proteomes" id="UP000185469">
    <property type="component" value="Chromosome"/>
</dbReference>
<dbReference type="KEGG" id="csph:CSPHI_03095"/>
<organism evidence="9 10">
    <name type="scientific">Corynebacterium sphenisci DSM 44792</name>
    <dbReference type="NCBI Taxonomy" id="1437874"/>
    <lineage>
        <taxon>Bacteria</taxon>
        <taxon>Bacillati</taxon>
        <taxon>Actinomycetota</taxon>
        <taxon>Actinomycetes</taxon>
        <taxon>Mycobacteriales</taxon>
        <taxon>Corynebacteriaceae</taxon>
        <taxon>Corynebacterium</taxon>
    </lineage>
</organism>
<evidence type="ECO:0000256" key="3">
    <source>
        <dbReference type="ARBA" id="ARBA00022475"/>
    </source>
</evidence>
<sequence length="325" mass="32505">MYQAIRELRAAPGRTTLITVTIGLIAVLVTFLSALTAGLAERSVSGLEDQLGEDTLVLADTGAGTLNASRLDGDQLDALGGRELRIGRLRVGETPAVTLPDPDLASGRARVAADLGDQVDVGAELPLGEGVTVVVDSVDPADAPGQWLEHQPVVHISAADSAATAGPAAGVILAGEVPEVEGVTALTGDDRLSAVASYRGEQTSLGTMTALLYLISALVVGAFFMVWTVQRLRAVAIAGALGASRRVLVADALGQAGLVLLAGIGAGLAVTLVAGAAASGVMPVRIDAGTTLVPAGLLLACGLAGAAVSLRPVLRAEPRTALAAG</sequence>
<evidence type="ECO:0000256" key="6">
    <source>
        <dbReference type="ARBA" id="ARBA00023136"/>
    </source>
</evidence>
<dbReference type="OrthoDB" id="5242186at2"/>
<evidence type="ECO:0000256" key="4">
    <source>
        <dbReference type="ARBA" id="ARBA00022692"/>
    </source>
</evidence>
<dbReference type="AlphaFoldDB" id="A0A1L7CWH2"/>
<dbReference type="STRING" id="1437874.CSPHI_03095"/>
<feature type="domain" description="ABC3 transporter permease C-terminal" evidence="8">
    <location>
        <begin position="208"/>
        <end position="318"/>
    </location>
</feature>
<dbReference type="PANTHER" id="PTHR43738:SF1">
    <property type="entry name" value="HEMIN TRANSPORT SYSTEM PERMEASE PROTEIN HRTB-RELATED"/>
    <property type="match status" value="1"/>
</dbReference>
<accession>A0A1L7CWH2</accession>
<feature type="transmembrane region" description="Helical" evidence="7">
    <location>
        <begin position="205"/>
        <end position="226"/>
    </location>
</feature>
<keyword evidence="6 7" id="KW-0472">Membrane</keyword>
<dbReference type="InterPro" id="IPR003838">
    <property type="entry name" value="ABC3_permease_C"/>
</dbReference>
<feature type="transmembrane region" description="Helical" evidence="7">
    <location>
        <begin position="256"/>
        <end position="279"/>
    </location>
</feature>
<keyword evidence="2" id="KW-0813">Transport</keyword>
<gene>
    <name evidence="9" type="ORF">CSPHI_03095</name>
</gene>
<evidence type="ECO:0000313" key="10">
    <source>
        <dbReference type="Proteomes" id="UP000185469"/>
    </source>
</evidence>
<proteinExistence type="predicted"/>
<evidence type="ECO:0000256" key="5">
    <source>
        <dbReference type="ARBA" id="ARBA00022989"/>
    </source>
</evidence>
<evidence type="ECO:0000313" key="9">
    <source>
        <dbReference type="EMBL" id="APT90225.1"/>
    </source>
</evidence>
<keyword evidence="4 7" id="KW-0812">Transmembrane</keyword>